<dbReference type="GO" id="GO:0030246">
    <property type="term" value="F:carbohydrate binding"/>
    <property type="evidence" value="ECO:0007669"/>
    <property type="project" value="TreeGrafter"/>
</dbReference>
<dbReference type="OrthoDB" id="9762066at2"/>
<dbReference type="PANTHER" id="PTHR10066">
    <property type="entry name" value="BETA-GLUCURONIDASE"/>
    <property type="match status" value="1"/>
</dbReference>
<dbReference type="InterPro" id="IPR006103">
    <property type="entry name" value="Glyco_hydro_2_cat"/>
</dbReference>
<dbReference type="InterPro" id="IPR008979">
    <property type="entry name" value="Galactose-bd-like_sf"/>
</dbReference>
<dbReference type="InterPro" id="IPR036156">
    <property type="entry name" value="Beta-gal/glucu_dom_sf"/>
</dbReference>
<evidence type="ECO:0000259" key="6">
    <source>
        <dbReference type="Pfam" id="PF00703"/>
    </source>
</evidence>
<dbReference type="AlphaFoldDB" id="A0A222WTC3"/>
<dbReference type="NCBIfam" id="NF007538">
    <property type="entry name" value="PRK10150.1"/>
    <property type="match status" value="1"/>
</dbReference>
<feature type="domain" description="Glycoside hydrolase family 2 immunoglobulin-like beta-sandwich" evidence="6">
    <location>
        <begin position="184"/>
        <end position="275"/>
    </location>
</feature>
<gene>
    <name evidence="9" type="ORF">B4V02_22295</name>
</gene>
<dbReference type="FunFam" id="2.60.120.260:FF:000027">
    <property type="entry name" value="Beta-glucuronidase"/>
    <property type="match status" value="1"/>
</dbReference>
<dbReference type="SUPFAM" id="SSF49303">
    <property type="entry name" value="beta-Galactosidase/glucuronidase domain"/>
    <property type="match status" value="1"/>
</dbReference>
<dbReference type="PANTHER" id="PTHR10066:SF67">
    <property type="entry name" value="BETA-GLUCURONIDASE"/>
    <property type="match status" value="1"/>
</dbReference>
<dbReference type="InterPro" id="IPR006101">
    <property type="entry name" value="Glyco_hydro_2"/>
</dbReference>
<evidence type="ECO:0000313" key="10">
    <source>
        <dbReference type="Proteomes" id="UP000214666"/>
    </source>
</evidence>
<keyword evidence="5" id="KW-0326">Glycosidase</keyword>
<dbReference type="Gene3D" id="2.60.120.260">
    <property type="entry name" value="Galactose-binding domain-like"/>
    <property type="match status" value="1"/>
</dbReference>
<dbReference type="KEGG" id="pkb:B4V02_22295"/>
<dbReference type="EC" id="3.2.1.31" evidence="2"/>
<dbReference type="GO" id="GO:0019391">
    <property type="term" value="P:glucuronoside catabolic process"/>
    <property type="evidence" value="ECO:0007669"/>
    <property type="project" value="TreeGrafter"/>
</dbReference>
<evidence type="ECO:0000259" key="7">
    <source>
        <dbReference type="Pfam" id="PF02836"/>
    </source>
</evidence>
<feature type="domain" description="Glycosyl hydrolases family 2 sugar binding" evidence="8">
    <location>
        <begin position="13"/>
        <end position="182"/>
    </location>
</feature>
<dbReference type="Pfam" id="PF02836">
    <property type="entry name" value="Glyco_hydro_2_C"/>
    <property type="match status" value="1"/>
</dbReference>
<keyword evidence="10" id="KW-1185">Reference proteome</keyword>
<dbReference type="Proteomes" id="UP000214666">
    <property type="component" value="Chromosome"/>
</dbReference>
<comment type="similarity">
    <text evidence="1">Belongs to the glycosyl hydrolase 2 family.</text>
</comment>
<reference evidence="9 10" key="1">
    <citation type="submission" date="2017-03" db="EMBL/GenBank/DDBJ databases">
        <title>Complete genome sequence of Paenibacillus Kribbensis producing bioflocculants.</title>
        <authorList>
            <person name="Lee H.-G."/>
            <person name="Oh H.-M."/>
        </authorList>
    </citation>
    <scope>NUCLEOTIDE SEQUENCE [LARGE SCALE GENOMIC DNA]</scope>
    <source>
        <strain evidence="9 10">AM49</strain>
    </source>
</reference>
<dbReference type="Pfam" id="PF02837">
    <property type="entry name" value="Glyco_hydro_2_N"/>
    <property type="match status" value="1"/>
</dbReference>
<keyword evidence="4" id="KW-0378">Hydrolase</keyword>
<dbReference type="FunFam" id="2.60.40.10:FF:001198">
    <property type="entry name" value="Beta-glucuronidase UidA"/>
    <property type="match status" value="1"/>
</dbReference>
<dbReference type="SUPFAM" id="SSF51445">
    <property type="entry name" value="(Trans)glycosidases"/>
    <property type="match status" value="1"/>
</dbReference>
<evidence type="ECO:0000256" key="5">
    <source>
        <dbReference type="ARBA" id="ARBA00023295"/>
    </source>
</evidence>
<name>A0A222WTC3_9BACL</name>
<dbReference type="InterPro" id="IPR006104">
    <property type="entry name" value="Glyco_hydro_2_N"/>
</dbReference>
<dbReference type="InterPro" id="IPR017853">
    <property type="entry name" value="GH"/>
</dbReference>
<dbReference type="GO" id="GO:0005975">
    <property type="term" value="P:carbohydrate metabolic process"/>
    <property type="evidence" value="ECO:0007669"/>
    <property type="project" value="InterPro"/>
</dbReference>
<dbReference type="SUPFAM" id="SSF49785">
    <property type="entry name" value="Galactose-binding domain-like"/>
    <property type="match status" value="1"/>
</dbReference>
<dbReference type="Gene3D" id="3.20.20.80">
    <property type="entry name" value="Glycosidases"/>
    <property type="match status" value="1"/>
</dbReference>
<feature type="domain" description="Glycoside hydrolase family 2 catalytic" evidence="7">
    <location>
        <begin position="277"/>
        <end position="591"/>
    </location>
</feature>
<sequence>MLYPMMTETRSLSDLNGVWSFKLDQGTGFAEQWYKSRLKDTIPMAVPSSFNDIGVTATIRDHVGWVWYEREFTLPSVMMGERIVLRFGSATHTAKVYVNGELVARHKGGFLPFEAVLNNYVQAGANRLTVAVNNIVDFSTLPVGLYTEIETPGGGKKLKNRPNFDFFNYAGIQRPVKIYTTPQTFIQDVTIVTDMDGNSGVVNYTVDISGSVNVRVTVLDEDGQAVAAADGAEGTVRISDVRLWQPLNAYLYTLKVELVRDNNLIDVYEQPFGVRTVEVKNGQFLINNKPFYFKGFGKHEDTPIHGRGVDEAANIMDFNLMKWMGANSFRTAHYPYAEETMRLADREGFVVIDETPAVGLDLNFLVMLTGGEKKSTWKEVQTFEHHQQVIKDLVRRDKNHPCVVMWNVANEPASYEEGAYEYFKPLIELMREADPQKRPVTLVTHVEASPKEDKIAELVDVLAFNRYYGWYIDGGDLESAKVKLREELNGWLQRCPSKPIMMTEYGADTVAGLHDVEPIMFTEEYQVEFYKANHEVFDEFDHFVGEQVWNFADFATSQGIIRVQGNKKGIFTRDRKPKAAAHELRKRWIQIPDFGHKKGE</sequence>
<accession>A0A222WTC3</accession>
<evidence type="ECO:0000256" key="3">
    <source>
        <dbReference type="ARBA" id="ARBA00016205"/>
    </source>
</evidence>
<dbReference type="Pfam" id="PF00703">
    <property type="entry name" value="Glyco_hydro_2"/>
    <property type="match status" value="1"/>
</dbReference>
<evidence type="ECO:0000256" key="2">
    <source>
        <dbReference type="ARBA" id="ARBA00012761"/>
    </source>
</evidence>
<dbReference type="FunFam" id="3.20.20.80:FF:000080">
    <property type="entry name" value="Beta-glucuronidase UidA"/>
    <property type="match status" value="1"/>
</dbReference>
<dbReference type="RefSeq" id="WP_094156455.1">
    <property type="nucleotide sequence ID" value="NZ_CP020028.1"/>
</dbReference>
<dbReference type="PRINTS" id="PR00132">
    <property type="entry name" value="GLHYDRLASE2"/>
</dbReference>
<dbReference type="GO" id="GO:0004566">
    <property type="term" value="F:beta-glucuronidase activity"/>
    <property type="evidence" value="ECO:0007669"/>
    <property type="project" value="UniProtKB-EC"/>
</dbReference>
<evidence type="ECO:0000256" key="4">
    <source>
        <dbReference type="ARBA" id="ARBA00022801"/>
    </source>
</evidence>
<evidence type="ECO:0000259" key="8">
    <source>
        <dbReference type="Pfam" id="PF02837"/>
    </source>
</evidence>
<dbReference type="EMBL" id="CP020028">
    <property type="protein sequence ID" value="ASR49235.1"/>
    <property type="molecule type" value="Genomic_DNA"/>
</dbReference>
<evidence type="ECO:0000313" key="9">
    <source>
        <dbReference type="EMBL" id="ASR49235.1"/>
    </source>
</evidence>
<dbReference type="Gene3D" id="2.60.40.10">
    <property type="entry name" value="Immunoglobulins"/>
    <property type="match status" value="1"/>
</dbReference>
<proteinExistence type="inferred from homology"/>
<organism evidence="9 10">
    <name type="scientific">Paenibacillus kribbensis</name>
    <dbReference type="NCBI Taxonomy" id="172713"/>
    <lineage>
        <taxon>Bacteria</taxon>
        <taxon>Bacillati</taxon>
        <taxon>Bacillota</taxon>
        <taxon>Bacilli</taxon>
        <taxon>Bacillales</taxon>
        <taxon>Paenibacillaceae</taxon>
        <taxon>Paenibacillus</taxon>
    </lineage>
</organism>
<protein>
    <recommendedName>
        <fullName evidence="3">Beta-glucuronidase</fullName>
        <ecNumber evidence="2">3.2.1.31</ecNumber>
    </recommendedName>
</protein>
<dbReference type="InterPro" id="IPR013783">
    <property type="entry name" value="Ig-like_fold"/>
</dbReference>
<dbReference type="InterPro" id="IPR006102">
    <property type="entry name" value="Ig-like_GH2"/>
</dbReference>
<evidence type="ECO:0000256" key="1">
    <source>
        <dbReference type="ARBA" id="ARBA00007401"/>
    </source>
</evidence>